<dbReference type="RefSeq" id="XP_008797761.3">
    <property type="nucleotide sequence ID" value="XM_008799539.3"/>
</dbReference>
<evidence type="ECO:0000256" key="3">
    <source>
        <dbReference type="ARBA" id="ARBA00022833"/>
    </source>
</evidence>
<dbReference type="PROSITE" id="PS50114">
    <property type="entry name" value="GATA_ZN_FINGER_2"/>
    <property type="match status" value="1"/>
</dbReference>
<dbReference type="SUPFAM" id="SSF57716">
    <property type="entry name" value="Glucocorticoid receptor-like (DNA-binding domain)"/>
    <property type="match status" value="1"/>
</dbReference>
<keyword evidence="1" id="KW-0479">Metal-binding</keyword>
<evidence type="ECO:0000256" key="5">
    <source>
        <dbReference type="SAM" id="MobiDB-lite"/>
    </source>
</evidence>
<dbReference type="Pfam" id="PF00320">
    <property type="entry name" value="GATA"/>
    <property type="match status" value="1"/>
</dbReference>
<evidence type="ECO:0000256" key="4">
    <source>
        <dbReference type="PROSITE-ProRule" id="PRU00094"/>
    </source>
</evidence>
<evidence type="ECO:0000313" key="7">
    <source>
        <dbReference type="Proteomes" id="UP000228380"/>
    </source>
</evidence>
<dbReference type="CDD" id="cd00202">
    <property type="entry name" value="ZnF_GATA"/>
    <property type="match status" value="1"/>
</dbReference>
<dbReference type="OrthoDB" id="2162994at2759"/>
<dbReference type="PANTHER" id="PTHR47255:SF4">
    <property type="entry name" value="GATA ZINC FINGER DOMAIN-CONTAINING PROTEIN 12"/>
    <property type="match status" value="1"/>
</dbReference>
<evidence type="ECO:0000256" key="2">
    <source>
        <dbReference type="ARBA" id="ARBA00022771"/>
    </source>
</evidence>
<evidence type="ECO:0000259" key="6">
    <source>
        <dbReference type="PROSITE" id="PS50114"/>
    </source>
</evidence>
<dbReference type="GeneID" id="103712854"/>
<feature type="compositionally biased region" description="Polar residues" evidence="5">
    <location>
        <begin position="1"/>
        <end position="11"/>
    </location>
</feature>
<organism evidence="7 8">
    <name type="scientific">Phoenix dactylifera</name>
    <name type="common">Date palm</name>
    <dbReference type="NCBI Taxonomy" id="42345"/>
    <lineage>
        <taxon>Eukaryota</taxon>
        <taxon>Viridiplantae</taxon>
        <taxon>Streptophyta</taxon>
        <taxon>Embryophyta</taxon>
        <taxon>Tracheophyta</taxon>
        <taxon>Spermatophyta</taxon>
        <taxon>Magnoliopsida</taxon>
        <taxon>Liliopsida</taxon>
        <taxon>Arecaceae</taxon>
        <taxon>Coryphoideae</taxon>
        <taxon>Phoeniceae</taxon>
        <taxon>Phoenix</taxon>
    </lineage>
</organism>
<proteinExistence type="predicted"/>
<dbReference type="InterPro" id="IPR000679">
    <property type="entry name" value="Znf_GATA"/>
</dbReference>
<dbReference type="PROSITE" id="PS00344">
    <property type="entry name" value="GATA_ZN_FINGER_1"/>
    <property type="match status" value="1"/>
</dbReference>
<evidence type="ECO:0000256" key="1">
    <source>
        <dbReference type="ARBA" id="ARBA00022723"/>
    </source>
</evidence>
<dbReference type="AlphaFoldDB" id="A0A8B7CF27"/>
<dbReference type="Gene3D" id="3.30.50.10">
    <property type="entry name" value="Erythroid Transcription Factor GATA-1, subunit A"/>
    <property type="match status" value="1"/>
</dbReference>
<reference evidence="7" key="1">
    <citation type="journal article" date="2019" name="Nat. Commun.">
        <title>Genome-wide association mapping of date palm fruit traits.</title>
        <authorList>
            <person name="Hazzouri K.M."/>
            <person name="Gros-Balthazard M."/>
            <person name="Flowers J.M."/>
            <person name="Copetti D."/>
            <person name="Lemansour A."/>
            <person name="Lebrun M."/>
            <person name="Masmoudi K."/>
            <person name="Ferrand S."/>
            <person name="Dhar M.I."/>
            <person name="Fresquez Z.A."/>
            <person name="Rosas U."/>
            <person name="Zhang J."/>
            <person name="Talag J."/>
            <person name="Lee S."/>
            <person name="Kudrna D."/>
            <person name="Powell R.F."/>
            <person name="Leitch I.J."/>
            <person name="Krueger R.R."/>
            <person name="Wing R.A."/>
            <person name="Amiri K.M.A."/>
            <person name="Purugganan M.D."/>
        </authorList>
    </citation>
    <scope>NUCLEOTIDE SEQUENCE [LARGE SCALE GENOMIC DNA]</scope>
    <source>
        <strain evidence="7">cv. Khalas</strain>
    </source>
</reference>
<dbReference type="GO" id="GO:0043565">
    <property type="term" value="F:sequence-specific DNA binding"/>
    <property type="evidence" value="ECO:0007669"/>
    <property type="project" value="InterPro"/>
</dbReference>
<dbReference type="Proteomes" id="UP000228380">
    <property type="component" value="Chromosome 4"/>
</dbReference>
<dbReference type="KEGG" id="pda:103712854"/>
<feature type="compositionally biased region" description="Low complexity" evidence="5">
    <location>
        <begin position="24"/>
        <end position="33"/>
    </location>
</feature>
<dbReference type="GO" id="GO:0008270">
    <property type="term" value="F:zinc ion binding"/>
    <property type="evidence" value="ECO:0007669"/>
    <property type="project" value="UniProtKB-KW"/>
</dbReference>
<accession>A0A8B7CF27</accession>
<dbReference type="InterPro" id="IPR013088">
    <property type="entry name" value="Znf_NHR/GATA"/>
</dbReference>
<dbReference type="SMART" id="SM00401">
    <property type="entry name" value="ZnF_GATA"/>
    <property type="match status" value="1"/>
</dbReference>
<gene>
    <name evidence="8" type="primary">LOC103712854</name>
</gene>
<keyword evidence="7" id="KW-1185">Reference proteome</keyword>
<keyword evidence="3" id="KW-0862">Zinc</keyword>
<name>A0A8B7CF27_PHODC</name>
<protein>
    <submittedName>
        <fullName evidence="8">GATA transcription factor 22</fullName>
    </submittedName>
</protein>
<dbReference type="InterPro" id="IPR052138">
    <property type="entry name" value="GATA_ZnFinger_Domain"/>
</dbReference>
<feature type="region of interest" description="Disordered" evidence="5">
    <location>
        <begin position="1"/>
        <end position="37"/>
    </location>
</feature>
<reference evidence="8" key="2">
    <citation type="submission" date="2025-08" db="UniProtKB">
        <authorList>
            <consortium name="RefSeq"/>
        </authorList>
    </citation>
    <scope>IDENTIFICATION</scope>
    <source>
        <tissue evidence="8">Young leaves</tissue>
    </source>
</reference>
<dbReference type="PANTHER" id="PTHR47255">
    <property type="entry name" value="GATA TRANSCRIPTION FACTOR 22-RELATED"/>
    <property type="match status" value="1"/>
</dbReference>
<dbReference type="GO" id="GO:0006355">
    <property type="term" value="P:regulation of DNA-templated transcription"/>
    <property type="evidence" value="ECO:0007669"/>
    <property type="project" value="InterPro"/>
</dbReference>
<keyword evidence="2 4" id="KW-0863">Zinc-finger</keyword>
<evidence type="ECO:0000313" key="8">
    <source>
        <dbReference type="RefSeq" id="XP_008797761.3"/>
    </source>
</evidence>
<sequence>MIPSNLNQSSLPLKKRNQDQSHLPTSTPTTNTSYPRPVFLETSIEDQGANCREPHGHQQQQQEKPNEFVLIDGSSDFLQSFSTNNDDKNDRRDQYVCDGYHHHEDGHGSVKWMPSKMRWMRKMLAWEQTVTSKPRSSMKNLEEKIQQNRDSIRNFPSGTIRVCSNCSTTKTPLWRSGPQGPKSLCNACGIRQRKARQAAMVVAAAGSGLVAMNTPSKVQKEKRTDRESTISNKKRCKINTTRTARKKLQIDDIMMSLSDDSAFHRVFPQDEKEAAILLMALSCGLIHG</sequence>
<feature type="domain" description="GATA-type" evidence="6">
    <location>
        <begin position="161"/>
        <end position="193"/>
    </location>
</feature>